<accession>Q3BVX9</accession>
<protein>
    <submittedName>
        <fullName evidence="2">Putative secreted protein</fullName>
    </submittedName>
</protein>
<dbReference type="Gene3D" id="2.180.10.10">
    <property type="entry name" value="RHS repeat-associated core"/>
    <property type="match status" value="1"/>
</dbReference>
<feature type="chain" id="PRO_5004224707" evidence="1">
    <location>
        <begin position="30"/>
        <end position="933"/>
    </location>
</feature>
<dbReference type="STRING" id="456327.BJD11_15915"/>
<dbReference type="eggNOG" id="COG3209">
    <property type="taxonomic scope" value="Bacteria"/>
</dbReference>
<dbReference type="KEGG" id="xcv:XCV1353"/>
<keyword evidence="1" id="KW-0732">Signal</keyword>
<evidence type="ECO:0000256" key="1">
    <source>
        <dbReference type="SAM" id="SignalP"/>
    </source>
</evidence>
<organism evidence="3">
    <name type="scientific">Xanthomonas euvesicatoria pv. vesicatoria (strain 85-10)</name>
    <name type="common">Xanthomonas campestris pv. vesicatoria</name>
    <dbReference type="NCBI Taxonomy" id="316273"/>
    <lineage>
        <taxon>Bacteria</taxon>
        <taxon>Pseudomonadati</taxon>
        <taxon>Pseudomonadota</taxon>
        <taxon>Gammaproteobacteria</taxon>
        <taxon>Lysobacterales</taxon>
        <taxon>Lysobacteraceae</taxon>
        <taxon>Xanthomonas</taxon>
    </lineage>
</organism>
<dbReference type="EMBL" id="AM039952">
    <property type="protein sequence ID" value="CAJ22984.1"/>
    <property type="molecule type" value="Genomic_DNA"/>
</dbReference>
<evidence type="ECO:0000313" key="3">
    <source>
        <dbReference type="Proteomes" id="UP000007069"/>
    </source>
</evidence>
<dbReference type="AlphaFoldDB" id="Q3BVX9"/>
<name>Q3BVX9_XANE5</name>
<reference evidence="2 3" key="1">
    <citation type="journal article" date="2005" name="J. Bacteriol.">
        <title>Insights into genome plasticity and pathogenicity of the plant pathogenic Bacterium Xanthomonas campestris pv. vesicatoria revealed by the complete genome sequence.</title>
        <authorList>
            <person name="Thieme F."/>
            <person name="Koebnik R."/>
            <person name="Bekel T."/>
            <person name="Berger C."/>
            <person name="Boch J."/>
            <person name="Buettner D."/>
            <person name="Caldana C."/>
            <person name="Gaigalat L."/>
            <person name="Goesmann A."/>
            <person name="Kay S."/>
            <person name="Kirchner O."/>
            <person name="Lanz C."/>
            <person name="Linke B."/>
            <person name="McHardy A.C."/>
            <person name="Meyer F."/>
            <person name="Mittenhuber G."/>
            <person name="Nies D.H."/>
            <person name="Niesbach-Kloesgen U."/>
            <person name="Patschkowski T."/>
            <person name="Rueckert C."/>
            <person name="Rupp O."/>
            <person name="Schneicker S."/>
            <person name="Schuster S.C."/>
            <person name="Vorhoelter F.J."/>
            <person name="Weber E."/>
            <person name="Puehler A."/>
            <person name="Bonas U."/>
            <person name="Bartels D."/>
            <person name="Kaiser O."/>
        </authorList>
    </citation>
    <scope>NUCLEOTIDE SEQUENCE [LARGE SCALE GENOMIC DNA]</scope>
    <source>
        <strain evidence="2 3">85-10</strain>
    </source>
</reference>
<proteinExistence type="predicted"/>
<feature type="signal peptide" evidence="1">
    <location>
        <begin position="1"/>
        <end position="29"/>
    </location>
</feature>
<dbReference type="HOGENOM" id="CLU_345672_0_0_6"/>
<sequence>MESGRTSRQIRVFGLALAALVGLSPALGAAEDVYDDYGKLIQSGAVVKSPGDKLFGDNINLYTGSMEIVQTDVDLKGNNALQVRVGRRFTVGSPTKGHFKLWDLDIPYMHGVFGFPGGNIAPDGWVVNGTRDTAYSRCSRYEVPPAFENQGGYFDPSEFWRGSFLYRPGSGDQELLQTSSQALRPNDGRTYPIVLKDGSAVRCLASLDGASESGARGEGFELVDTQGSVYAFNHMVSRWYPPLSKSSPVPQANSVGTASAGGASMTTAGIGNIVPMVANNYILVRKEVLIYPARVTDRFGNAVTYNWNPGAPWQLLSIVASDGRRIDLSYAGGDGNTITSVTTGGRTWSYGYSDTVDMVTLPDGSSWTFDLLALSRARVTYGQPPGCDNIRPWSRTNVVGSITAPTGARSDYTVNSMLMGRSWVPRLCNIQEAYSEIPYQFYVMAVTSRRISGSGLPAQGLTWTYDYGTPNNCWQPSPYPNPSDPAKYVECNAGSPITRDITVKDPAGQATRYRFGNRYWSNEGLLLQQDFGWNGSTAKRTKMSDYAAFDAAPYAARTMYPAGSYGDNTVAARQRPVRQVITIDNGDQFVWRIADCNGQPCFDEFARPTRTERFSPWHSRTDETTYYDERGAWVLGQTAMARNVNTGIATSQIDYGANALPQTEWRNGKLVATYTYNPDGTLAQVKDGLGNATTLSGWKRGIPQTLTNADGTAKSASVDDNGWIRQTTDENGFATTYGYDAMGRLNATNYPSGDSTAWNSTAQAFERVGSDEYGIGAGHWRQTVTTGNAQKITYFDALWQPLLTREYDAANLAGTLRAKRFAYDHEGRVVFASYPSSTEAASTGIWTEFDVVGRPTTISQDSEQGLLTTITQYLPGAQTLVTNPRGAQTRTGYQVFDQPVYDAPVWVQLPESARTSITRDVFGKAITIERGAQ</sequence>
<dbReference type="InterPro" id="IPR031325">
    <property type="entry name" value="RHS_repeat"/>
</dbReference>
<evidence type="ECO:0000313" key="2">
    <source>
        <dbReference type="EMBL" id="CAJ22984.1"/>
    </source>
</evidence>
<dbReference type="Proteomes" id="UP000007069">
    <property type="component" value="Chromosome"/>
</dbReference>
<gene>
    <name evidence="2" type="ordered locus">XCV1353</name>
</gene>
<dbReference type="Pfam" id="PF05593">
    <property type="entry name" value="RHS_repeat"/>
    <property type="match status" value="1"/>
</dbReference>